<dbReference type="Gene3D" id="1.10.20.10">
    <property type="entry name" value="Histone, subunit A"/>
    <property type="match status" value="1"/>
</dbReference>
<gene>
    <name evidence="4" type="ORF">FCM35_KLT04013</name>
</gene>
<organism evidence="4 5">
    <name type="scientific">Carex littledalei</name>
    <dbReference type="NCBI Taxonomy" id="544730"/>
    <lineage>
        <taxon>Eukaryota</taxon>
        <taxon>Viridiplantae</taxon>
        <taxon>Streptophyta</taxon>
        <taxon>Embryophyta</taxon>
        <taxon>Tracheophyta</taxon>
        <taxon>Spermatophyta</taxon>
        <taxon>Magnoliopsida</taxon>
        <taxon>Liliopsida</taxon>
        <taxon>Poales</taxon>
        <taxon>Cyperaceae</taxon>
        <taxon>Cyperoideae</taxon>
        <taxon>Cariceae</taxon>
        <taxon>Carex</taxon>
        <taxon>Carex subgen. Euthyceras</taxon>
    </lineage>
</organism>
<dbReference type="SMART" id="SM00428">
    <property type="entry name" value="H3"/>
    <property type="match status" value="1"/>
</dbReference>
<accession>A0A833VPX9</accession>
<feature type="compositionally biased region" description="Basic residues" evidence="2">
    <location>
        <begin position="1"/>
        <end position="18"/>
    </location>
</feature>
<dbReference type="AlphaFoldDB" id="A0A833VPX9"/>
<dbReference type="GO" id="GO:0003677">
    <property type="term" value="F:DNA binding"/>
    <property type="evidence" value="ECO:0007669"/>
    <property type="project" value="InterPro"/>
</dbReference>
<evidence type="ECO:0000256" key="1">
    <source>
        <dbReference type="ARBA" id="ARBA00010343"/>
    </source>
</evidence>
<dbReference type="PRINTS" id="PR00622">
    <property type="entry name" value="HISTONEH3"/>
</dbReference>
<keyword evidence="5" id="KW-1185">Reference proteome</keyword>
<dbReference type="Pfam" id="PF00125">
    <property type="entry name" value="Histone"/>
    <property type="match status" value="1"/>
</dbReference>
<comment type="similarity">
    <text evidence="1">Belongs to the histone H3 family.</text>
</comment>
<dbReference type="OrthoDB" id="842664at2759"/>
<dbReference type="PANTHER" id="PTHR11426">
    <property type="entry name" value="HISTONE H3"/>
    <property type="match status" value="1"/>
</dbReference>
<dbReference type="InterPro" id="IPR007125">
    <property type="entry name" value="H2A/H2B/H3"/>
</dbReference>
<dbReference type="InterPro" id="IPR009072">
    <property type="entry name" value="Histone-fold"/>
</dbReference>
<dbReference type="Proteomes" id="UP000623129">
    <property type="component" value="Unassembled WGS sequence"/>
</dbReference>
<protein>
    <submittedName>
        <fullName evidence="4">Histone H3-like protein</fullName>
    </submittedName>
</protein>
<dbReference type="GO" id="GO:0030527">
    <property type="term" value="F:structural constituent of chromatin"/>
    <property type="evidence" value="ECO:0007669"/>
    <property type="project" value="InterPro"/>
</dbReference>
<dbReference type="CDD" id="cd22911">
    <property type="entry name" value="HFD_H3"/>
    <property type="match status" value="1"/>
</dbReference>
<feature type="region of interest" description="Disordered" evidence="2">
    <location>
        <begin position="1"/>
        <end position="86"/>
    </location>
</feature>
<dbReference type="EMBL" id="SWLB01000013">
    <property type="protein sequence ID" value="KAF3330659.1"/>
    <property type="molecule type" value="Genomic_DNA"/>
</dbReference>
<dbReference type="GO" id="GO:0046982">
    <property type="term" value="F:protein heterodimerization activity"/>
    <property type="evidence" value="ECO:0007669"/>
    <property type="project" value="InterPro"/>
</dbReference>
<dbReference type="SUPFAM" id="SSF47113">
    <property type="entry name" value="Histone-fold"/>
    <property type="match status" value="1"/>
</dbReference>
<reference evidence="4" key="1">
    <citation type="submission" date="2020-01" db="EMBL/GenBank/DDBJ databases">
        <title>Genome sequence of Kobresia littledalei, the first chromosome-level genome in the family Cyperaceae.</title>
        <authorList>
            <person name="Qu G."/>
        </authorList>
    </citation>
    <scope>NUCLEOTIDE SEQUENCE</scope>
    <source>
        <strain evidence="4">C.B.Clarke</strain>
        <tissue evidence="4">Leaf</tissue>
    </source>
</reference>
<evidence type="ECO:0000313" key="5">
    <source>
        <dbReference type="Proteomes" id="UP000623129"/>
    </source>
</evidence>
<sequence length="170" mass="18644">MARTKHLSSKSARKKVAARRSTATVGGSSSTAQPDGTDNKQGEGNNASTTQQLRTPKSTARKSTLARPNPILKGSGLDVRPQETKKKRRFRPGTVALQEIRKFQKSTQLLIPGIAFARCAREITGFLNPNINRWTPGALLALQEAAEYYIVDLFEDTNLCAIHAKRVTIN</sequence>
<evidence type="ECO:0000259" key="3">
    <source>
        <dbReference type="Pfam" id="PF00125"/>
    </source>
</evidence>
<dbReference type="GO" id="GO:0000786">
    <property type="term" value="C:nucleosome"/>
    <property type="evidence" value="ECO:0007669"/>
    <property type="project" value="InterPro"/>
</dbReference>
<dbReference type="InterPro" id="IPR000164">
    <property type="entry name" value="Histone_H3/CENP-A"/>
</dbReference>
<feature type="compositionally biased region" description="Low complexity" evidence="2">
    <location>
        <begin position="21"/>
        <end position="32"/>
    </location>
</feature>
<feature type="domain" description="Core Histone H2A/H2B/H3" evidence="3">
    <location>
        <begin position="92"/>
        <end position="170"/>
    </location>
</feature>
<evidence type="ECO:0000256" key="2">
    <source>
        <dbReference type="SAM" id="MobiDB-lite"/>
    </source>
</evidence>
<proteinExistence type="inferred from homology"/>
<name>A0A833VPX9_9POAL</name>
<evidence type="ECO:0000313" key="4">
    <source>
        <dbReference type="EMBL" id="KAF3330659.1"/>
    </source>
</evidence>
<feature type="compositionally biased region" description="Polar residues" evidence="2">
    <location>
        <begin position="42"/>
        <end position="62"/>
    </location>
</feature>
<comment type="caution">
    <text evidence="4">The sequence shown here is derived from an EMBL/GenBank/DDBJ whole genome shotgun (WGS) entry which is preliminary data.</text>
</comment>